<feature type="chain" id="PRO_5035886744" description="Peptidase S1 domain-containing protein" evidence="5">
    <location>
        <begin position="17"/>
        <end position="388"/>
    </location>
</feature>
<dbReference type="InterPro" id="IPR043504">
    <property type="entry name" value="Peptidase_S1_PA_chymotrypsin"/>
</dbReference>
<dbReference type="CDD" id="cd00190">
    <property type="entry name" value="Tryp_SPc"/>
    <property type="match status" value="1"/>
</dbReference>
<dbReference type="GO" id="GO:0004252">
    <property type="term" value="F:serine-type endopeptidase activity"/>
    <property type="evidence" value="ECO:0007669"/>
    <property type="project" value="InterPro"/>
</dbReference>
<dbReference type="Gene3D" id="2.40.10.10">
    <property type="entry name" value="Trypsin-like serine proteases"/>
    <property type="match status" value="1"/>
</dbReference>
<dbReference type="PRINTS" id="PR00722">
    <property type="entry name" value="CHYMOTRYPSIN"/>
</dbReference>
<dbReference type="OrthoDB" id="546450at2759"/>
<comment type="caution">
    <text evidence="7">The sequence shown here is derived from an EMBL/GenBank/DDBJ whole genome shotgun (WGS) entry which is preliminary data.</text>
</comment>
<dbReference type="PANTHER" id="PTHR24260:SF147">
    <property type="entry name" value="EG:BACR7A4.3 PROTEIN-RELATED"/>
    <property type="match status" value="1"/>
</dbReference>
<organism evidence="7 8">
    <name type="scientific">Arctia plantaginis</name>
    <name type="common">Wood tiger moth</name>
    <name type="synonym">Phalaena plantaginis</name>
    <dbReference type="NCBI Taxonomy" id="874455"/>
    <lineage>
        <taxon>Eukaryota</taxon>
        <taxon>Metazoa</taxon>
        <taxon>Ecdysozoa</taxon>
        <taxon>Arthropoda</taxon>
        <taxon>Hexapoda</taxon>
        <taxon>Insecta</taxon>
        <taxon>Pterygota</taxon>
        <taxon>Neoptera</taxon>
        <taxon>Endopterygota</taxon>
        <taxon>Lepidoptera</taxon>
        <taxon>Glossata</taxon>
        <taxon>Ditrysia</taxon>
        <taxon>Noctuoidea</taxon>
        <taxon>Erebidae</taxon>
        <taxon>Arctiinae</taxon>
        <taxon>Arctia</taxon>
    </lineage>
</organism>
<feature type="signal peptide" evidence="5">
    <location>
        <begin position="1"/>
        <end position="16"/>
    </location>
</feature>
<evidence type="ECO:0000313" key="7">
    <source>
        <dbReference type="EMBL" id="CAB3252649.1"/>
    </source>
</evidence>
<dbReference type="InterPro" id="IPR051333">
    <property type="entry name" value="CLIP_Serine_Protease"/>
</dbReference>
<dbReference type="SUPFAM" id="SSF50494">
    <property type="entry name" value="Trypsin-like serine proteases"/>
    <property type="match status" value="1"/>
</dbReference>
<accession>A0A8S1B7M3</accession>
<keyword evidence="3" id="KW-0325">Glycoprotein</keyword>
<evidence type="ECO:0000259" key="6">
    <source>
        <dbReference type="PROSITE" id="PS50240"/>
    </source>
</evidence>
<proteinExistence type="inferred from homology"/>
<dbReference type="PROSITE" id="PS50240">
    <property type="entry name" value="TRYPSIN_DOM"/>
    <property type="match status" value="1"/>
</dbReference>
<sequence length="388" mass="42757">MLFVSLALIALMTVSGQQEGESCTDVITKAVGRCKPLIQCEIGKIDYITLGKKPTFCSYRVHGQPVICCREEFNVTTAENPSHNEQIPVGTNGEKVTRRLSERKCEEYSSFAPKEVPIALLPDPAPTPITCDYDFISIGGDNARPGQYPHMAAIGWLDSNNKYVFSCGGSLISPRFVLTSGQCSSKRGSKDHAPAIVRLGDQNLDDKVDDGASPIDVPIGHIHKHPEFLPPKAYNNIALLELATDVAFNNYIRPACLWTKPNFPGYKNAVNSGWGESYSANKEMTKQLKRVVLLLLENDICQSMLPVPATYQILMNTQVCAAKLGAQDFCQGEPGSPLQVTSRDSPCIFHIIGITSLGRTCEDNKRPSVYTRVSSYLDWIEKIVWPNE</sequence>
<keyword evidence="1 5" id="KW-0732">Signal</keyword>
<reference evidence="7 8" key="1">
    <citation type="submission" date="2020-04" db="EMBL/GenBank/DDBJ databases">
        <authorList>
            <person name="Wallbank WR R."/>
            <person name="Pardo Diaz C."/>
            <person name="Kozak K."/>
            <person name="Martin S."/>
            <person name="Jiggins C."/>
            <person name="Moest M."/>
            <person name="Warren A I."/>
            <person name="Byers J.R.P. K."/>
            <person name="Montejo-Kovacevich G."/>
            <person name="Yen C E."/>
        </authorList>
    </citation>
    <scope>NUCLEOTIDE SEQUENCE [LARGE SCALE GENOMIC DNA]</scope>
</reference>
<keyword evidence="2" id="KW-1015">Disulfide bond</keyword>
<dbReference type="EMBL" id="CADEBC010000557">
    <property type="protein sequence ID" value="CAB3252649.1"/>
    <property type="molecule type" value="Genomic_DNA"/>
</dbReference>
<dbReference type="SMART" id="SM00020">
    <property type="entry name" value="Tryp_SPc"/>
    <property type="match status" value="1"/>
</dbReference>
<protein>
    <recommendedName>
        <fullName evidence="6">Peptidase S1 domain-containing protein</fullName>
    </recommendedName>
</protein>
<evidence type="ECO:0000256" key="3">
    <source>
        <dbReference type="ARBA" id="ARBA00023180"/>
    </source>
</evidence>
<dbReference type="Pfam" id="PF00089">
    <property type="entry name" value="Trypsin"/>
    <property type="match status" value="1"/>
</dbReference>
<evidence type="ECO:0000256" key="1">
    <source>
        <dbReference type="ARBA" id="ARBA00022729"/>
    </source>
</evidence>
<feature type="domain" description="Peptidase S1" evidence="6">
    <location>
        <begin position="137"/>
        <end position="385"/>
    </location>
</feature>
<name>A0A8S1B7M3_ARCPL</name>
<evidence type="ECO:0000256" key="4">
    <source>
        <dbReference type="ARBA" id="ARBA00024195"/>
    </source>
</evidence>
<evidence type="ECO:0000256" key="2">
    <source>
        <dbReference type="ARBA" id="ARBA00023157"/>
    </source>
</evidence>
<dbReference type="FunFam" id="2.40.10.10:FF:000028">
    <property type="entry name" value="Serine protease easter"/>
    <property type="match status" value="1"/>
</dbReference>
<dbReference type="Proteomes" id="UP000494106">
    <property type="component" value="Unassembled WGS sequence"/>
</dbReference>
<dbReference type="InterPro" id="IPR001254">
    <property type="entry name" value="Trypsin_dom"/>
</dbReference>
<dbReference type="InterPro" id="IPR001314">
    <property type="entry name" value="Peptidase_S1A"/>
</dbReference>
<keyword evidence="8" id="KW-1185">Reference proteome</keyword>
<dbReference type="AlphaFoldDB" id="A0A8S1B7M3"/>
<gene>
    <name evidence="7" type="ORF">APLA_LOCUS13625</name>
</gene>
<comment type="similarity">
    <text evidence="4">Belongs to the peptidase S1 family. CLIP subfamily.</text>
</comment>
<dbReference type="GO" id="GO:0006508">
    <property type="term" value="P:proteolysis"/>
    <property type="evidence" value="ECO:0007669"/>
    <property type="project" value="InterPro"/>
</dbReference>
<evidence type="ECO:0000256" key="5">
    <source>
        <dbReference type="SAM" id="SignalP"/>
    </source>
</evidence>
<evidence type="ECO:0000313" key="8">
    <source>
        <dbReference type="Proteomes" id="UP000494106"/>
    </source>
</evidence>
<dbReference type="PANTHER" id="PTHR24260">
    <property type="match status" value="1"/>
</dbReference>
<dbReference type="InterPro" id="IPR009003">
    <property type="entry name" value="Peptidase_S1_PA"/>
</dbReference>